<comment type="caution">
    <text evidence="1">The sequence shown here is derived from an EMBL/GenBank/DDBJ whole genome shotgun (WGS) entry which is preliminary data.</text>
</comment>
<proteinExistence type="predicted"/>
<dbReference type="AlphaFoldDB" id="A0A918EFQ0"/>
<dbReference type="Proteomes" id="UP000639606">
    <property type="component" value="Unassembled WGS sequence"/>
</dbReference>
<gene>
    <name evidence="1" type="ORF">GCM10010185_45090</name>
</gene>
<name>A0A918EFQ0_9PSEU</name>
<evidence type="ECO:0000313" key="2">
    <source>
        <dbReference type="Proteomes" id="UP000639606"/>
    </source>
</evidence>
<dbReference type="RefSeq" id="WP_189225277.1">
    <property type="nucleotide sequence ID" value="NZ_BMRG01000009.1"/>
</dbReference>
<protein>
    <recommendedName>
        <fullName evidence="3">Mycothiol maleylpyruvate isomerase-like protein</fullName>
    </recommendedName>
</protein>
<evidence type="ECO:0000313" key="1">
    <source>
        <dbReference type="EMBL" id="GGP67208.1"/>
    </source>
</evidence>
<dbReference type="SUPFAM" id="SSF109854">
    <property type="entry name" value="DinB/YfiT-like putative metalloenzymes"/>
    <property type="match status" value="1"/>
</dbReference>
<accession>A0A918EFQ0</accession>
<organism evidence="1 2">
    <name type="scientific">Saccharothrix coeruleofusca</name>
    <dbReference type="NCBI Taxonomy" id="33919"/>
    <lineage>
        <taxon>Bacteria</taxon>
        <taxon>Bacillati</taxon>
        <taxon>Actinomycetota</taxon>
        <taxon>Actinomycetes</taxon>
        <taxon>Pseudonocardiales</taxon>
        <taxon>Pseudonocardiaceae</taxon>
        <taxon>Saccharothrix</taxon>
    </lineage>
</organism>
<sequence length="195" mass="20850">MTTVTADDLDTAVAHAEAVLSRGVAHDWAALPGVGEWSALRTAEHIGDCLLSYAGQLVIRPTSRYVRFEGVLARGASAADALEFVVAGGRILVSTVRTSPPEARAHHPAGTSDPAGFAAMGCVEVLVHGEDIARNLGLSLDPPRELCARVLARLFPDVDASGDPWRVLLWATDRSELPGRGRRGRWRWRSAVPGE</sequence>
<evidence type="ECO:0008006" key="3">
    <source>
        <dbReference type="Google" id="ProtNLM"/>
    </source>
</evidence>
<dbReference type="EMBL" id="BMRG01000009">
    <property type="protein sequence ID" value="GGP67208.1"/>
    <property type="molecule type" value="Genomic_DNA"/>
</dbReference>
<reference evidence="1" key="2">
    <citation type="submission" date="2020-09" db="EMBL/GenBank/DDBJ databases">
        <authorList>
            <person name="Sun Q."/>
            <person name="Ohkuma M."/>
        </authorList>
    </citation>
    <scope>NUCLEOTIDE SEQUENCE</scope>
    <source>
        <strain evidence="1">JCM 3313</strain>
    </source>
</reference>
<keyword evidence="2" id="KW-1185">Reference proteome</keyword>
<reference evidence="1" key="1">
    <citation type="journal article" date="2014" name="Int. J. Syst. Evol. Microbiol.">
        <title>Complete genome sequence of Corynebacterium casei LMG S-19264T (=DSM 44701T), isolated from a smear-ripened cheese.</title>
        <authorList>
            <consortium name="US DOE Joint Genome Institute (JGI-PGF)"/>
            <person name="Walter F."/>
            <person name="Albersmeier A."/>
            <person name="Kalinowski J."/>
            <person name="Ruckert C."/>
        </authorList>
    </citation>
    <scope>NUCLEOTIDE SEQUENCE</scope>
    <source>
        <strain evidence="1">JCM 3313</strain>
    </source>
</reference>
<dbReference type="InterPro" id="IPR034660">
    <property type="entry name" value="DinB/YfiT-like"/>
</dbReference>